<comment type="caution">
    <text evidence="2">The sequence shown here is derived from an EMBL/GenBank/DDBJ whole genome shotgun (WGS) entry which is preliminary data.</text>
</comment>
<proteinExistence type="predicted"/>
<dbReference type="GO" id="GO:0008528">
    <property type="term" value="F:G protein-coupled peptide receptor activity"/>
    <property type="evidence" value="ECO:0007669"/>
    <property type="project" value="InterPro"/>
</dbReference>
<accession>A0AAN5IA89</accession>
<dbReference type="AlphaFoldDB" id="A0AAN5IA89"/>
<sequence>MNQTCQFISYDSQGSDNELTSVTRLIFSIYRQFYVYFVLAFGPINIIANLLSMFILTRKELRGSYSSLFLCMTLDHTIVVSLLVATVLKSTFTSNCDPNNNSLARAIFTIVSQNGMDILRAHASWLAVLIASLRFWAIRRRGSFIPSLRSIISWCLLSLLTLVAASTPVFLSTSIQWIPLSQLCRRRNIADDKLVATVRESHWTYYNDCMLLRATYIISGTLYNGIPCLLLFALSILLLRQLRQKSR</sequence>
<evidence type="ECO:0008006" key="4">
    <source>
        <dbReference type="Google" id="ProtNLM"/>
    </source>
</evidence>
<dbReference type="InterPro" id="IPR019427">
    <property type="entry name" value="7TM_GPCR_serpentine_rcpt_Srw"/>
</dbReference>
<name>A0AAN5IA89_9BILA</name>
<dbReference type="InterPro" id="IPR053219">
    <property type="entry name" value="GPCR_Dmsr-1"/>
</dbReference>
<feature type="transmembrane region" description="Helical" evidence="1">
    <location>
        <begin position="122"/>
        <end position="139"/>
    </location>
</feature>
<organism evidence="2 3">
    <name type="scientific">Pristionchus mayeri</name>
    <dbReference type="NCBI Taxonomy" id="1317129"/>
    <lineage>
        <taxon>Eukaryota</taxon>
        <taxon>Metazoa</taxon>
        <taxon>Ecdysozoa</taxon>
        <taxon>Nematoda</taxon>
        <taxon>Chromadorea</taxon>
        <taxon>Rhabditida</taxon>
        <taxon>Rhabditina</taxon>
        <taxon>Diplogasteromorpha</taxon>
        <taxon>Diplogasteroidea</taxon>
        <taxon>Neodiplogasteridae</taxon>
        <taxon>Pristionchus</taxon>
    </lineage>
</organism>
<dbReference type="PANTHER" id="PTHR46273">
    <property type="entry name" value="MYOSUPPRESSIN RECEPTOR 1, ISOFORM B-RELATED"/>
    <property type="match status" value="1"/>
</dbReference>
<feature type="transmembrane region" description="Helical" evidence="1">
    <location>
        <begin position="33"/>
        <end position="56"/>
    </location>
</feature>
<reference evidence="3" key="1">
    <citation type="submission" date="2022-10" db="EMBL/GenBank/DDBJ databases">
        <title>Genome assembly of Pristionchus species.</title>
        <authorList>
            <person name="Yoshida K."/>
            <person name="Sommer R.J."/>
        </authorList>
    </citation>
    <scope>NUCLEOTIDE SEQUENCE [LARGE SCALE GENOMIC DNA]</scope>
    <source>
        <strain evidence="3">RS5460</strain>
    </source>
</reference>
<keyword evidence="3" id="KW-1185">Reference proteome</keyword>
<dbReference type="EMBL" id="BTRK01000006">
    <property type="protein sequence ID" value="GMR58498.1"/>
    <property type="molecule type" value="Genomic_DNA"/>
</dbReference>
<gene>
    <name evidence="2" type="ORF">PMAYCL1PPCAC_28693</name>
</gene>
<keyword evidence="1" id="KW-0812">Transmembrane</keyword>
<feature type="transmembrane region" description="Helical" evidence="1">
    <location>
        <begin position="216"/>
        <end position="239"/>
    </location>
</feature>
<dbReference type="Proteomes" id="UP001328107">
    <property type="component" value="Unassembled WGS sequence"/>
</dbReference>
<evidence type="ECO:0000256" key="1">
    <source>
        <dbReference type="SAM" id="Phobius"/>
    </source>
</evidence>
<evidence type="ECO:0000313" key="3">
    <source>
        <dbReference type="Proteomes" id="UP001328107"/>
    </source>
</evidence>
<dbReference type="SUPFAM" id="SSF81321">
    <property type="entry name" value="Family A G protein-coupled receptor-like"/>
    <property type="match status" value="1"/>
</dbReference>
<dbReference type="Gene3D" id="1.20.1070.10">
    <property type="entry name" value="Rhodopsin 7-helix transmembrane proteins"/>
    <property type="match status" value="1"/>
</dbReference>
<evidence type="ECO:0000313" key="2">
    <source>
        <dbReference type="EMBL" id="GMR58498.1"/>
    </source>
</evidence>
<protein>
    <recommendedName>
        <fullName evidence="4">G protein-coupled receptor</fullName>
    </recommendedName>
</protein>
<feature type="transmembrane region" description="Helical" evidence="1">
    <location>
        <begin position="151"/>
        <end position="171"/>
    </location>
</feature>
<keyword evidence="1" id="KW-0472">Membrane</keyword>
<dbReference type="Pfam" id="PF10324">
    <property type="entry name" value="7TM_GPCR_Srw"/>
    <property type="match status" value="1"/>
</dbReference>
<dbReference type="GO" id="GO:0005886">
    <property type="term" value="C:plasma membrane"/>
    <property type="evidence" value="ECO:0007669"/>
    <property type="project" value="TreeGrafter"/>
</dbReference>
<keyword evidence="1" id="KW-1133">Transmembrane helix</keyword>
<dbReference type="PANTHER" id="PTHR46273:SF14">
    <property type="entry name" value="G-PROTEIN COUPLED RECEPTOR DMSR-1"/>
    <property type="match status" value="1"/>
</dbReference>